<evidence type="ECO:0000256" key="1">
    <source>
        <dbReference type="ARBA" id="ARBA00004496"/>
    </source>
</evidence>
<gene>
    <name evidence="10" type="ORF">SAMN07250955_1075</name>
</gene>
<dbReference type="Pfam" id="PF18269">
    <property type="entry name" value="T3SS_ATPase_C"/>
    <property type="match status" value="1"/>
</dbReference>
<evidence type="ECO:0000256" key="6">
    <source>
        <dbReference type="ARBA" id="ARBA00022927"/>
    </source>
</evidence>
<dbReference type="InterPro" id="IPR005714">
    <property type="entry name" value="ATPase_T3SS_FliI/YscN"/>
</dbReference>
<dbReference type="GO" id="GO:0030257">
    <property type="term" value="C:type III protein secretion system complex"/>
    <property type="evidence" value="ECO:0007669"/>
    <property type="project" value="InterPro"/>
</dbReference>
<keyword evidence="7" id="KW-1278">Translocase</keyword>
<dbReference type="FunFam" id="3.40.50.12240:FF:000002">
    <property type="entry name" value="Flagellum-specific ATP synthase FliI"/>
    <property type="match status" value="1"/>
</dbReference>
<evidence type="ECO:0000256" key="4">
    <source>
        <dbReference type="ARBA" id="ARBA00022741"/>
    </source>
</evidence>
<dbReference type="InterPro" id="IPR020003">
    <property type="entry name" value="ATPase_a/bsu_AS"/>
</dbReference>
<reference evidence="10 11" key="1">
    <citation type="submission" date="2017-06" db="EMBL/GenBank/DDBJ databases">
        <authorList>
            <person name="Kim H.J."/>
            <person name="Triplett B.A."/>
        </authorList>
    </citation>
    <scope>NUCLEOTIDE SEQUENCE [LARGE SCALE GENOMIC DNA]</scope>
    <source>
        <strain evidence="10 11">B29T1</strain>
    </source>
</reference>
<comment type="subcellular location">
    <subcellularLocation>
        <location evidence="1">Cytoplasm</location>
    </subcellularLocation>
</comment>
<name>A0A212RBU1_9PROT</name>
<evidence type="ECO:0000256" key="3">
    <source>
        <dbReference type="ARBA" id="ARBA00022490"/>
    </source>
</evidence>
<sequence length="481" mass="51647">MTNASPTFAGLDVPRALQAIDAELCPWRENALDHLRHAALVRRGGRVTRCSSSLVTCAGLDDVASIGSMCWIEPEYLPGRPFDRARAMLGEVVALHPEGALVLPYAEPRGIMLGARVAIDERQHCVLPDASWRGRVLDPLARPLDEKGPLRNGPRPYPLHAPAIPAHERSGTGSKLHLGVRAMDLFTPCCEGQRLGIFAGTGVGKSSLMSMIARASEADIMVIGLIGERGRELHDFLSKTLGPEGLARSIVVVATSDMPPMMRRRAAYLTLTIAEACRDSGLKALCLLDSVTRFAMALREIYLAAGEPPTTRGYPPGVFAELPRLLERAGPGRPDSGSITGLFTVMVEGDDMNEPVSDAVRGILDGHVILDRKIAERGRFPAIDVLRSLSRTAPDCYAPQERESVQHARQLLACHAEMAELIQLGAYKTGANPLLDEAIARMPRLEALMRQSADEPPTAGNAFDLLAACLASEPAGMSAGG</sequence>
<proteinExistence type="predicted"/>
<dbReference type="PANTHER" id="PTHR15184">
    <property type="entry name" value="ATP SYNTHASE"/>
    <property type="match status" value="1"/>
</dbReference>
<dbReference type="GO" id="GO:0016887">
    <property type="term" value="F:ATP hydrolysis activity"/>
    <property type="evidence" value="ECO:0007669"/>
    <property type="project" value="InterPro"/>
</dbReference>
<protein>
    <submittedName>
        <fullName evidence="10">Flagellum-specific ATP synthase</fullName>
    </submittedName>
</protein>
<dbReference type="GO" id="GO:0005524">
    <property type="term" value="F:ATP binding"/>
    <property type="evidence" value="ECO:0007669"/>
    <property type="project" value="UniProtKB-KW"/>
</dbReference>
<dbReference type="Proteomes" id="UP000197065">
    <property type="component" value="Unassembled WGS sequence"/>
</dbReference>
<accession>A0A212RBU1</accession>
<dbReference type="RefSeq" id="WP_088561588.1">
    <property type="nucleotide sequence ID" value="NZ_FYEH01000007.1"/>
</dbReference>
<dbReference type="InterPro" id="IPR040627">
    <property type="entry name" value="T3SS_ATPase_C"/>
</dbReference>
<dbReference type="InterPro" id="IPR000194">
    <property type="entry name" value="ATPase_F1/V1/A1_a/bsu_nucl-bd"/>
</dbReference>
<evidence type="ECO:0000313" key="11">
    <source>
        <dbReference type="Proteomes" id="UP000197065"/>
    </source>
</evidence>
<evidence type="ECO:0000259" key="9">
    <source>
        <dbReference type="SMART" id="SM00382"/>
    </source>
</evidence>
<keyword evidence="3" id="KW-0963">Cytoplasm</keyword>
<dbReference type="GO" id="GO:0008564">
    <property type="term" value="F:protein-exporting ATPase activity"/>
    <property type="evidence" value="ECO:0007669"/>
    <property type="project" value="UniProtKB-EC"/>
</dbReference>
<dbReference type="GO" id="GO:0046933">
    <property type="term" value="F:proton-transporting ATP synthase activity, rotational mechanism"/>
    <property type="evidence" value="ECO:0007669"/>
    <property type="project" value="TreeGrafter"/>
</dbReference>
<keyword evidence="11" id="KW-1185">Reference proteome</keyword>
<evidence type="ECO:0000256" key="7">
    <source>
        <dbReference type="ARBA" id="ARBA00022967"/>
    </source>
</evidence>
<dbReference type="OrthoDB" id="9801639at2"/>
<comment type="catalytic activity">
    <reaction evidence="8">
        <text>ATP + H2O + cellular proteinSide 1 = ADP + phosphate + cellular proteinSide 2.</text>
        <dbReference type="EC" id="7.4.2.8"/>
    </reaction>
</comment>
<dbReference type="PROSITE" id="PS00152">
    <property type="entry name" value="ATPASE_ALPHA_BETA"/>
    <property type="match status" value="1"/>
</dbReference>
<dbReference type="GO" id="GO:0030254">
    <property type="term" value="P:protein secretion by the type III secretion system"/>
    <property type="evidence" value="ECO:0007669"/>
    <property type="project" value="InterPro"/>
</dbReference>
<dbReference type="InterPro" id="IPR003593">
    <property type="entry name" value="AAA+_ATPase"/>
</dbReference>
<evidence type="ECO:0000313" key="10">
    <source>
        <dbReference type="EMBL" id="SNB69548.1"/>
    </source>
</evidence>
<dbReference type="NCBIfam" id="TIGR01026">
    <property type="entry name" value="fliI_yscN"/>
    <property type="match status" value="1"/>
</dbReference>
<dbReference type="PANTHER" id="PTHR15184:SF9">
    <property type="entry name" value="SPI-1 TYPE 3 SECRETION SYSTEM ATPASE"/>
    <property type="match status" value="1"/>
</dbReference>
<evidence type="ECO:0000256" key="2">
    <source>
        <dbReference type="ARBA" id="ARBA00022448"/>
    </source>
</evidence>
<dbReference type="CDD" id="cd01136">
    <property type="entry name" value="ATPase_flagellum-secretory_path_III"/>
    <property type="match status" value="1"/>
</dbReference>
<dbReference type="InterPro" id="IPR027417">
    <property type="entry name" value="P-loop_NTPase"/>
</dbReference>
<evidence type="ECO:0000256" key="5">
    <source>
        <dbReference type="ARBA" id="ARBA00022840"/>
    </source>
</evidence>
<keyword evidence="4" id="KW-0547">Nucleotide-binding</keyword>
<keyword evidence="5" id="KW-0067">ATP-binding</keyword>
<keyword evidence="2" id="KW-0813">Transport</keyword>
<dbReference type="Pfam" id="PF00006">
    <property type="entry name" value="ATP-synt_ab"/>
    <property type="match status" value="1"/>
</dbReference>
<dbReference type="InterPro" id="IPR050053">
    <property type="entry name" value="ATPase_alpha/beta_chains"/>
</dbReference>
<evidence type="ECO:0000256" key="8">
    <source>
        <dbReference type="ARBA" id="ARBA00034006"/>
    </source>
</evidence>
<keyword evidence="6" id="KW-0653">Protein transport</keyword>
<organism evidence="10 11">
    <name type="scientific">Arboricoccus pini</name>
    <dbReference type="NCBI Taxonomy" id="1963835"/>
    <lineage>
        <taxon>Bacteria</taxon>
        <taxon>Pseudomonadati</taxon>
        <taxon>Pseudomonadota</taxon>
        <taxon>Alphaproteobacteria</taxon>
        <taxon>Geminicoccales</taxon>
        <taxon>Geminicoccaceae</taxon>
        <taxon>Arboricoccus</taxon>
    </lineage>
</organism>
<dbReference type="Gene3D" id="3.40.50.12240">
    <property type="match status" value="1"/>
</dbReference>
<feature type="domain" description="AAA+ ATPase" evidence="9">
    <location>
        <begin position="191"/>
        <end position="375"/>
    </location>
</feature>
<dbReference type="AlphaFoldDB" id="A0A212RBU1"/>
<dbReference type="EMBL" id="FYEH01000007">
    <property type="protein sequence ID" value="SNB69548.1"/>
    <property type="molecule type" value="Genomic_DNA"/>
</dbReference>
<dbReference type="SUPFAM" id="SSF52540">
    <property type="entry name" value="P-loop containing nucleoside triphosphate hydrolases"/>
    <property type="match status" value="1"/>
</dbReference>
<dbReference type="SMART" id="SM00382">
    <property type="entry name" value="AAA"/>
    <property type="match status" value="1"/>
</dbReference>
<dbReference type="GO" id="GO:0005737">
    <property type="term" value="C:cytoplasm"/>
    <property type="evidence" value="ECO:0007669"/>
    <property type="project" value="UniProtKB-SubCell"/>
</dbReference>